<dbReference type="AlphaFoldDB" id="A0A6M8UJP1"/>
<proteinExistence type="predicted"/>
<dbReference type="EMBL" id="CP054212">
    <property type="protein sequence ID" value="QKJ88627.1"/>
    <property type="molecule type" value="Genomic_DNA"/>
</dbReference>
<dbReference type="RefSeq" id="WP_173635482.1">
    <property type="nucleotide sequence ID" value="NZ_CP054212.1"/>
</dbReference>
<name>A0A6M8UJP1_9GAMM</name>
<evidence type="ECO:0000313" key="1">
    <source>
        <dbReference type="EMBL" id="QKJ88627.1"/>
    </source>
</evidence>
<gene>
    <name evidence="1" type="ORF">PMPD1_3713</name>
</gene>
<accession>A0A6M8UJP1</accession>
<keyword evidence="2" id="KW-1185">Reference proteome</keyword>
<organism evidence="1 2">
    <name type="scientific">Paramixta manurensis</name>
    <dbReference type="NCBI Taxonomy" id="2740817"/>
    <lineage>
        <taxon>Bacteria</taxon>
        <taxon>Pseudomonadati</taxon>
        <taxon>Pseudomonadota</taxon>
        <taxon>Gammaproteobacteria</taxon>
        <taxon>Enterobacterales</taxon>
        <taxon>Erwiniaceae</taxon>
        <taxon>Paramixta</taxon>
    </lineage>
</organism>
<evidence type="ECO:0000313" key="2">
    <source>
        <dbReference type="Proteomes" id="UP000505325"/>
    </source>
</evidence>
<dbReference type="KEGG" id="pmak:PMPD1_3713"/>
<protein>
    <submittedName>
        <fullName evidence="1">Uncharacterized protein</fullName>
    </submittedName>
</protein>
<reference evidence="1 2" key="1">
    <citation type="submission" date="2020-06" db="EMBL/GenBank/DDBJ databases">
        <title>Genome sequence of Paramixta manurensis strain PD-1.</title>
        <authorList>
            <person name="Lee C.W."/>
            <person name="Kim J."/>
        </authorList>
    </citation>
    <scope>NUCLEOTIDE SEQUENCE [LARGE SCALE GENOMIC DNA]</scope>
    <source>
        <strain evidence="1 2">PD-1</strain>
    </source>
</reference>
<sequence>MNLTGVKLIIFMVLMIPGSLLASHDNYAIEPQTGVMQFTLATPDTISREVVTGKILAQVSNDFNGEIELIWTNERFANSVQLLRSALISHGVAPYRIKLTHDIGGYREQGSDGIQIVVQQFKQRLPECSDKGQSYRLDIHDDLGCAVNNIRSRALVNPYQYRF</sequence>
<dbReference type="Proteomes" id="UP000505325">
    <property type="component" value="Chromosome"/>
</dbReference>